<dbReference type="EMBL" id="BAFN01000001">
    <property type="protein sequence ID" value="GAN33882.1"/>
    <property type="molecule type" value="Genomic_DNA"/>
</dbReference>
<dbReference type="Pfam" id="PF04390">
    <property type="entry name" value="LptE"/>
    <property type="match status" value="1"/>
</dbReference>
<evidence type="ECO:0008006" key="4">
    <source>
        <dbReference type="Google" id="ProtNLM"/>
    </source>
</evidence>
<proteinExistence type="predicted"/>
<feature type="transmembrane region" description="Helical" evidence="1">
    <location>
        <begin position="45"/>
        <end position="67"/>
    </location>
</feature>
<evidence type="ECO:0000256" key="1">
    <source>
        <dbReference type="SAM" id="Phobius"/>
    </source>
</evidence>
<reference evidence="3" key="1">
    <citation type="journal article" date="2015" name="Genome Announc.">
        <title>Draft Genome Sequence of an Anaerobic Ammonium-Oxidizing Bacterium, "Candidatus Brocadia sinica".</title>
        <authorList>
            <person name="Oshiki M."/>
            <person name="Shinyako-Hata K."/>
            <person name="Satoh H."/>
            <person name="Okabe S."/>
        </authorList>
    </citation>
    <scope>NUCLEOTIDE SEQUENCE [LARGE SCALE GENOMIC DNA]</scope>
    <source>
        <strain evidence="3">JPN1</strain>
    </source>
</reference>
<protein>
    <recommendedName>
        <fullName evidence="4">Lipopolysaccharide-assembly</fullName>
    </recommendedName>
</protein>
<sequence length="208" mass="23911">MLKYKYRAQDGVNQKTPLCSPFVRENRGGNEKVFSKKKFLPGNTITSFASVALLLLFTVFIGSCGYSSKSLLRSNVRSIYIPIFDNNTFRRGYEFDLTKAVRDQILLRTRLDIVDKDEADSILFGKITGVDENVLIEDREDNIVESRVTVTIEIRWVDKRTGRTIVERRNIKRPTEFIVRRNETLTSSGNEAFVKVAQSIVDAMEEDW</sequence>
<dbReference type="InterPro" id="IPR007485">
    <property type="entry name" value="LPS_assembly_LptE"/>
</dbReference>
<keyword evidence="3" id="KW-1185">Reference proteome</keyword>
<accession>A0ABQ0JYS3</accession>
<keyword evidence="1" id="KW-1133">Transmembrane helix</keyword>
<keyword evidence="1" id="KW-0472">Membrane</keyword>
<comment type="caution">
    <text evidence="2">The sequence shown here is derived from an EMBL/GenBank/DDBJ whole genome shotgun (WGS) entry which is preliminary data.</text>
</comment>
<gene>
    <name evidence="2" type="ORF">BROSI_A2417</name>
</gene>
<name>A0ABQ0JYS3_9BACT</name>
<organism evidence="2 3">
    <name type="scientific">Candidatus Brocadia sinica JPN1</name>
    <dbReference type="NCBI Taxonomy" id="1197129"/>
    <lineage>
        <taxon>Bacteria</taxon>
        <taxon>Pseudomonadati</taxon>
        <taxon>Planctomycetota</taxon>
        <taxon>Candidatus Brocadiia</taxon>
        <taxon>Candidatus Brocadiales</taxon>
        <taxon>Candidatus Brocadiaceae</taxon>
        <taxon>Candidatus Brocadia</taxon>
    </lineage>
</organism>
<evidence type="ECO:0000313" key="3">
    <source>
        <dbReference type="Proteomes" id="UP000032309"/>
    </source>
</evidence>
<dbReference type="Proteomes" id="UP000032309">
    <property type="component" value="Unassembled WGS sequence"/>
</dbReference>
<keyword evidence="1" id="KW-0812">Transmembrane</keyword>
<dbReference type="RefSeq" id="WP_052563951.1">
    <property type="nucleotide sequence ID" value="NZ_BAFN01000001.1"/>
</dbReference>
<evidence type="ECO:0000313" key="2">
    <source>
        <dbReference type="EMBL" id="GAN33882.1"/>
    </source>
</evidence>